<dbReference type="EMBL" id="HBKQ01057933">
    <property type="protein sequence ID" value="CAE2284514.1"/>
    <property type="molecule type" value="Transcribed_RNA"/>
</dbReference>
<evidence type="ECO:0000256" key="1">
    <source>
        <dbReference type="SAM" id="MobiDB-lite"/>
    </source>
</evidence>
<protein>
    <submittedName>
        <fullName evidence="2">Uncharacterized protein</fullName>
    </submittedName>
</protein>
<sequence length="481" mass="54670">MRVGNPKKKTAVTASTLSTTLLVIAAGYIGFMARTASDVVGREGGSRHHDLGSSANELRERFLREDPSMRKTNRMGWETSQREKVEGRVLPSETPKKKWERSSFTLDNFTVAGVNLGNYEMDGNGGAMKRANSHGASPFELYEDFDIADQITGNEGWWDLVAYRRNLKRPSLSFYIDKIAQRRWLPKVRRIPITGPLVLKYKFELTDSEDSEDEQNAIIKLIPEEGSFVAKPTHKSCSSGVWLVKLRGEEHAPLVAEGGHILKSDENWNHGRKMAEELVKDLGQKVGRSESWALNNVRPGIAMEERYTADGEDDRPAMEFKIFSIWGRVWLANWRRGSRRWGLIYRNGTVVDWSDFKDEHSELPEYVDWERVVEIAETLGANKDMYRTDIFVGVPAGSVPRDATEEERNAAARVVVSETELHPTTKFSDEALFEEAARLWIAGYRMGNYEVVTNDEVPKAFLSKGYLTDFDVQEMTVFRTD</sequence>
<name>A0A7S4K5E7_9STRA</name>
<evidence type="ECO:0000313" key="2">
    <source>
        <dbReference type="EMBL" id="CAE2284514.1"/>
    </source>
</evidence>
<organism evidence="2">
    <name type="scientific">Odontella aurita</name>
    <dbReference type="NCBI Taxonomy" id="265563"/>
    <lineage>
        <taxon>Eukaryota</taxon>
        <taxon>Sar</taxon>
        <taxon>Stramenopiles</taxon>
        <taxon>Ochrophyta</taxon>
        <taxon>Bacillariophyta</taxon>
        <taxon>Mediophyceae</taxon>
        <taxon>Biddulphiophycidae</taxon>
        <taxon>Eupodiscales</taxon>
        <taxon>Odontellaceae</taxon>
        <taxon>Odontella</taxon>
    </lineage>
</organism>
<accession>A0A7S4K5E7</accession>
<reference evidence="2" key="1">
    <citation type="submission" date="2021-01" db="EMBL/GenBank/DDBJ databases">
        <authorList>
            <person name="Corre E."/>
            <person name="Pelletier E."/>
            <person name="Niang G."/>
            <person name="Scheremetjew M."/>
            <person name="Finn R."/>
            <person name="Kale V."/>
            <person name="Holt S."/>
            <person name="Cochrane G."/>
            <person name="Meng A."/>
            <person name="Brown T."/>
            <person name="Cohen L."/>
        </authorList>
    </citation>
    <scope>NUCLEOTIDE SEQUENCE</scope>
    <source>
        <strain evidence="2">Isolate 1302-5</strain>
    </source>
</reference>
<feature type="region of interest" description="Disordered" evidence="1">
    <location>
        <begin position="74"/>
        <end position="94"/>
    </location>
</feature>
<proteinExistence type="predicted"/>
<dbReference type="AlphaFoldDB" id="A0A7S4K5E7"/>
<gene>
    <name evidence="2" type="ORF">OAUR00152_LOCUS39580</name>
</gene>